<reference evidence="2 3" key="1">
    <citation type="journal article" date="2007" name="Proc. Natl. Acad. Sci. U.S.A.">
        <title>The tiny eukaryote Ostreococcus provides genomic insights into the paradox of plankton speciation.</title>
        <authorList>
            <person name="Palenik B."/>
            <person name="Grimwood J."/>
            <person name="Aerts A."/>
            <person name="Rouze P."/>
            <person name="Salamov A."/>
            <person name="Putnam N."/>
            <person name="Dupont C."/>
            <person name="Jorgensen R."/>
            <person name="Derelle E."/>
            <person name="Rombauts S."/>
            <person name="Zhou K."/>
            <person name="Otillar R."/>
            <person name="Merchant S.S."/>
            <person name="Podell S."/>
            <person name="Gaasterland T."/>
            <person name="Napoli C."/>
            <person name="Gendler K."/>
            <person name="Manuell A."/>
            <person name="Tai V."/>
            <person name="Vallon O."/>
            <person name="Piganeau G."/>
            <person name="Jancek S."/>
            <person name="Heijde M."/>
            <person name="Jabbari K."/>
            <person name="Bowler C."/>
            <person name="Lohr M."/>
            <person name="Robbens S."/>
            <person name="Werner G."/>
            <person name="Dubchak I."/>
            <person name="Pazour G.J."/>
            <person name="Ren Q."/>
            <person name="Paulsen I."/>
            <person name="Delwiche C."/>
            <person name="Schmutz J."/>
            <person name="Rokhsar D."/>
            <person name="Van de Peer Y."/>
            <person name="Moreau H."/>
            <person name="Grigoriev I.V."/>
        </authorList>
    </citation>
    <scope>NUCLEOTIDE SEQUENCE [LARGE SCALE GENOMIC DNA]</scope>
    <source>
        <strain evidence="2 3">CCE9901</strain>
    </source>
</reference>
<dbReference type="InterPro" id="IPR016193">
    <property type="entry name" value="Cytidine_deaminase-like"/>
</dbReference>
<dbReference type="Pfam" id="PF14442">
    <property type="entry name" value="Bd3614_N"/>
    <property type="match status" value="1"/>
</dbReference>
<dbReference type="Proteomes" id="UP000001568">
    <property type="component" value="Chromosome 17"/>
</dbReference>
<gene>
    <name evidence="2" type="ORF">OSTLU_28354</name>
</gene>
<proteinExistence type="predicted"/>
<dbReference type="KEGG" id="olu:OSTLU_28354"/>
<dbReference type="GeneID" id="5006308"/>
<dbReference type="GO" id="GO:0003824">
    <property type="term" value="F:catalytic activity"/>
    <property type="evidence" value="ECO:0007669"/>
    <property type="project" value="InterPro"/>
</dbReference>
<accession>A4S9Y1</accession>
<keyword evidence="3" id="KW-1185">Reference proteome</keyword>
<sequence>MRGESDGRNYGDAWMRRRVFTTAKALTTFERALVKVCATKATTVRVDRDDDDDDDDDDDAVRSTIDVGEFEDVTDWARRAVERGAEESRARCRAALPALEAMPTERSFFLAASDALEASVDDEGEGRSRRGRDRKVFAALHSPTRGGVYAVAANTNGGNAVLHAEMNLLFPADDARARRLIEPDTTLLVTLQCCRMCAARAVELGVRRAAYLREDPGPLASRTALAALARESRFDL</sequence>
<dbReference type="AlphaFoldDB" id="A4S9Y1"/>
<dbReference type="SUPFAM" id="SSF53927">
    <property type="entry name" value="Cytidine deaminase-like"/>
    <property type="match status" value="1"/>
</dbReference>
<dbReference type="Gene3D" id="3.40.140.10">
    <property type="entry name" value="Cytidine Deaminase, domain 2"/>
    <property type="match status" value="1"/>
</dbReference>
<dbReference type="Gramene" id="ABP00462">
    <property type="protein sequence ID" value="ABP00462"/>
    <property type="gene ID" value="OSTLU_28354"/>
</dbReference>
<dbReference type="Pfam" id="PF14439">
    <property type="entry name" value="Bd3614-deam"/>
    <property type="match status" value="1"/>
</dbReference>
<evidence type="ECO:0000313" key="2">
    <source>
        <dbReference type="EMBL" id="ABP00462.1"/>
    </source>
</evidence>
<dbReference type="HOGENOM" id="CLU_1177077_0_0_1"/>
<protein>
    <recommendedName>
        <fullName evidence="1">Bd3614-like deaminase N-terminal domain-containing protein</fullName>
    </recommendedName>
</protein>
<evidence type="ECO:0000313" key="3">
    <source>
        <dbReference type="Proteomes" id="UP000001568"/>
    </source>
</evidence>
<organism evidence="2 3">
    <name type="scientific">Ostreococcus lucimarinus (strain CCE9901)</name>
    <dbReference type="NCBI Taxonomy" id="436017"/>
    <lineage>
        <taxon>Eukaryota</taxon>
        <taxon>Viridiplantae</taxon>
        <taxon>Chlorophyta</taxon>
        <taxon>Mamiellophyceae</taxon>
        <taxon>Mamiellales</taxon>
        <taxon>Bathycoccaceae</taxon>
        <taxon>Ostreococcus</taxon>
    </lineage>
</organism>
<name>A4S9Y1_OSTLU</name>
<evidence type="ECO:0000259" key="1">
    <source>
        <dbReference type="Pfam" id="PF14442"/>
    </source>
</evidence>
<dbReference type="EMBL" id="CP000597">
    <property type="protein sequence ID" value="ABP00462.1"/>
    <property type="molecule type" value="Genomic_DNA"/>
</dbReference>
<dbReference type="InterPro" id="IPR025853">
    <property type="entry name" value="NH3ase_Bd3614-like"/>
</dbReference>
<dbReference type="RefSeq" id="XP_001422145.1">
    <property type="nucleotide sequence ID" value="XM_001422108.1"/>
</dbReference>
<feature type="domain" description="Bd3614-like deaminase N-terminal" evidence="1">
    <location>
        <begin position="4"/>
        <end position="44"/>
    </location>
</feature>
<dbReference type="InterPro" id="IPR025854">
    <property type="entry name" value="NH3ase_Bd3614-like_N_dom"/>
</dbReference>
<dbReference type="OrthoDB" id="10629791at2759"/>